<sequence>MIDGAVITSKSESNLDCTITFQTDTVLQKFMLRFEKLALDCNDHLYIYDGAHTIGNHKAHLSCRSTRAEVGTIYTQDNFLTLHYTTDAYSKPDNGFRLIITAYKDSKNHCREHRCANQFCIARDLVCDGVNHCGDNSDESYSANCQDPEQSDTIIGLEPTMFIAIVGSVFLTCLTCVISVSWCLCRREKLIQRQQQRIAMQQSQQYTAHQLMDTGLMMHHTGGTPILAHNNSYNSKLDGCTMITSLDYGATRNGGLVNSFTHTTLPNHQVNGVNFATLPHLHHQQQQHNHLVPPGCLMGNGGTGLLTSTGSVQANQAQQQQQQQQQHVRFGTLPSRGSEKPPPPYPGNYFNGSGTGGGNVSVLGPANGSIPGQATNGGILTNGNGSVSFANHTPPNSSSSSSQQTMQTQVIYTANSFSFNMTRFIIYSCLNNSRSNVLATKSIETTKPHLHQHHQMGQPIGLIDCQQIVREPTSQLETKSLYTNHHTIEIVPLSSSQTYDDQSDDSCSILLESNLVCLHISLTGQQTLELQFNLGLERFFLIGSPNVKLLLCGILRLHQPCLEVLYGLTQCHLTGNTAIHVNDIVIDIYSKFERFERLSDRRRLAYSFFQLVPKLYDTIEC</sequence>
<name>A0A9Q0M6E5_BLOTA</name>
<keyword evidence="4" id="KW-0472">Membrane</keyword>
<dbReference type="Pfam" id="PF00057">
    <property type="entry name" value="Ldl_recept_a"/>
    <property type="match status" value="1"/>
</dbReference>
<dbReference type="SUPFAM" id="SSF49854">
    <property type="entry name" value="Spermadhesin, CUB domain"/>
    <property type="match status" value="1"/>
</dbReference>
<dbReference type="PROSITE" id="PS50068">
    <property type="entry name" value="LDLRA_2"/>
    <property type="match status" value="1"/>
</dbReference>
<dbReference type="PANTHER" id="PTHR24652:SF69">
    <property type="entry name" value="CUB DOMAIN-CONTAINING PROTEIN"/>
    <property type="match status" value="1"/>
</dbReference>
<dbReference type="EMBL" id="JAPWDV010000002">
    <property type="protein sequence ID" value="KAJ6220743.1"/>
    <property type="molecule type" value="Genomic_DNA"/>
</dbReference>
<evidence type="ECO:0000313" key="5">
    <source>
        <dbReference type="EMBL" id="KAJ6220743.1"/>
    </source>
</evidence>
<evidence type="ECO:0000313" key="6">
    <source>
        <dbReference type="Proteomes" id="UP001142055"/>
    </source>
</evidence>
<protein>
    <recommendedName>
        <fullName evidence="7">CUB domain-containing protein</fullName>
    </recommendedName>
</protein>
<reference evidence="5" key="1">
    <citation type="submission" date="2022-12" db="EMBL/GenBank/DDBJ databases">
        <title>Genome assemblies of Blomia tropicalis.</title>
        <authorList>
            <person name="Cui Y."/>
        </authorList>
    </citation>
    <scope>NUCLEOTIDE SEQUENCE</scope>
    <source>
        <tissue evidence="5">Adult mites</tissue>
    </source>
</reference>
<dbReference type="SUPFAM" id="SSF57424">
    <property type="entry name" value="LDL receptor-like module"/>
    <property type="match status" value="1"/>
</dbReference>
<accession>A0A9Q0M6E5</accession>
<comment type="caution">
    <text evidence="2">Lacks conserved residue(s) required for the propagation of feature annotation.</text>
</comment>
<feature type="compositionally biased region" description="Low complexity" evidence="3">
    <location>
        <begin position="307"/>
        <end position="326"/>
    </location>
</feature>
<evidence type="ECO:0000256" key="3">
    <source>
        <dbReference type="SAM" id="MobiDB-lite"/>
    </source>
</evidence>
<keyword evidence="1 2" id="KW-1015">Disulfide bond</keyword>
<evidence type="ECO:0000256" key="1">
    <source>
        <dbReference type="ARBA" id="ARBA00023157"/>
    </source>
</evidence>
<evidence type="ECO:0000256" key="2">
    <source>
        <dbReference type="PROSITE-ProRule" id="PRU00124"/>
    </source>
</evidence>
<feature type="region of interest" description="Disordered" evidence="3">
    <location>
        <begin position="307"/>
        <end position="404"/>
    </location>
</feature>
<dbReference type="Gene3D" id="4.10.400.10">
    <property type="entry name" value="Low-density Lipoprotein Receptor"/>
    <property type="match status" value="1"/>
</dbReference>
<dbReference type="Gene3D" id="2.60.120.290">
    <property type="entry name" value="Spermadhesin, CUB domain"/>
    <property type="match status" value="1"/>
</dbReference>
<gene>
    <name evidence="5" type="ORF">RDWZM_006555</name>
</gene>
<dbReference type="CDD" id="cd00112">
    <property type="entry name" value="LDLa"/>
    <property type="match status" value="1"/>
</dbReference>
<dbReference type="PANTHER" id="PTHR24652">
    <property type="entry name" value="LOW-DENSITY LIPOPROTEIN RECEPTOR CLASS A DOMAIN-CONTAINING PROTEIN 2"/>
    <property type="match status" value="1"/>
</dbReference>
<keyword evidence="6" id="KW-1185">Reference proteome</keyword>
<proteinExistence type="predicted"/>
<feature type="transmembrane region" description="Helical" evidence="4">
    <location>
        <begin position="161"/>
        <end position="185"/>
    </location>
</feature>
<dbReference type="Proteomes" id="UP001142055">
    <property type="component" value="Chromosome 2"/>
</dbReference>
<keyword evidence="4" id="KW-0812">Transmembrane</keyword>
<evidence type="ECO:0000256" key="4">
    <source>
        <dbReference type="SAM" id="Phobius"/>
    </source>
</evidence>
<dbReference type="InterPro" id="IPR002172">
    <property type="entry name" value="LDrepeatLR_classA_rpt"/>
</dbReference>
<keyword evidence="4" id="KW-1133">Transmembrane helix</keyword>
<evidence type="ECO:0008006" key="7">
    <source>
        <dbReference type="Google" id="ProtNLM"/>
    </source>
</evidence>
<dbReference type="PROSITE" id="PS01209">
    <property type="entry name" value="LDLRA_1"/>
    <property type="match status" value="1"/>
</dbReference>
<organism evidence="5 6">
    <name type="scientific">Blomia tropicalis</name>
    <name type="common">Mite</name>
    <dbReference type="NCBI Taxonomy" id="40697"/>
    <lineage>
        <taxon>Eukaryota</taxon>
        <taxon>Metazoa</taxon>
        <taxon>Ecdysozoa</taxon>
        <taxon>Arthropoda</taxon>
        <taxon>Chelicerata</taxon>
        <taxon>Arachnida</taxon>
        <taxon>Acari</taxon>
        <taxon>Acariformes</taxon>
        <taxon>Sarcoptiformes</taxon>
        <taxon>Astigmata</taxon>
        <taxon>Glycyphagoidea</taxon>
        <taxon>Echimyopodidae</taxon>
        <taxon>Blomia</taxon>
    </lineage>
</organism>
<dbReference type="InterPro" id="IPR035914">
    <property type="entry name" value="Sperma_CUB_dom_sf"/>
</dbReference>
<dbReference type="InterPro" id="IPR023415">
    <property type="entry name" value="LDLR_class-A_CS"/>
</dbReference>
<dbReference type="AlphaFoldDB" id="A0A9Q0M6E5"/>
<feature type="disulfide bond" evidence="2">
    <location>
        <begin position="115"/>
        <end position="133"/>
    </location>
</feature>
<dbReference type="SMART" id="SM00192">
    <property type="entry name" value="LDLa"/>
    <property type="match status" value="1"/>
</dbReference>
<dbReference type="InterPro" id="IPR042333">
    <property type="entry name" value="LRAD2/Mig-13-like"/>
</dbReference>
<dbReference type="InterPro" id="IPR036055">
    <property type="entry name" value="LDL_receptor-like_sf"/>
</dbReference>
<feature type="compositionally biased region" description="Polar residues" evidence="3">
    <location>
        <begin position="370"/>
        <end position="396"/>
    </location>
</feature>
<comment type="caution">
    <text evidence="5">The sequence shown here is derived from an EMBL/GenBank/DDBJ whole genome shotgun (WGS) entry which is preliminary data.</text>
</comment>